<organism evidence="8 12">
    <name type="scientific">Ficus carica</name>
    <name type="common">Common fig</name>
    <dbReference type="NCBI Taxonomy" id="3494"/>
    <lineage>
        <taxon>Eukaryota</taxon>
        <taxon>Viridiplantae</taxon>
        <taxon>Streptophyta</taxon>
        <taxon>Embryophyta</taxon>
        <taxon>Tracheophyta</taxon>
        <taxon>Spermatophyta</taxon>
        <taxon>Magnoliopsida</taxon>
        <taxon>eudicotyledons</taxon>
        <taxon>Gunneridae</taxon>
        <taxon>Pentapetalae</taxon>
        <taxon>rosids</taxon>
        <taxon>fabids</taxon>
        <taxon>Rosales</taxon>
        <taxon>Moraceae</taxon>
        <taxon>Ficeae</taxon>
        <taxon>Ficus</taxon>
    </lineage>
</organism>
<dbReference type="AlphaFoldDB" id="A0AA87ZHM7"/>
<dbReference type="InterPro" id="IPR026992">
    <property type="entry name" value="DIOX_N"/>
</dbReference>
<evidence type="ECO:0000313" key="11">
    <source>
        <dbReference type="EMBL" id="GMN33086.1"/>
    </source>
</evidence>
<evidence type="ECO:0000256" key="5">
    <source>
        <dbReference type="ARBA" id="ARBA00023004"/>
    </source>
</evidence>
<comment type="caution">
    <text evidence="8">The sequence shown here is derived from an EMBL/GenBank/DDBJ whole genome shotgun (WGS) entry which is preliminary data.</text>
</comment>
<evidence type="ECO:0000313" key="8">
    <source>
        <dbReference type="EMBL" id="GMN32930.1"/>
    </source>
</evidence>
<keyword evidence="3 6" id="KW-0479">Metal-binding</keyword>
<dbReference type="Pfam" id="PF03171">
    <property type="entry name" value="2OG-FeII_Oxy"/>
    <property type="match status" value="1"/>
</dbReference>
<name>A0AA87ZHM7_FICCA</name>
<dbReference type="FunFam" id="2.60.120.330:FF:000005">
    <property type="entry name" value="1-aminocyclopropane-1-carboxylate oxidase homolog 1"/>
    <property type="match status" value="1"/>
</dbReference>
<dbReference type="EMBL" id="BTGU01002035">
    <property type="protein sequence ID" value="GMN33086.1"/>
    <property type="molecule type" value="Genomic_DNA"/>
</dbReference>
<evidence type="ECO:0000313" key="10">
    <source>
        <dbReference type="EMBL" id="GMN33057.1"/>
    </source>
</evidence>
<evidence type="ECO:0000313" key="9">
    <source>
        <dbReference type="EMBL" id="GMN32948.1"/>
    </source>
</evidence>
<comment type="cofactor">
    <cofactor evidence="1">
        <name>Fe cation</name>
        <dbReference type="ChEBI" id="CHEBI:24875"/>
    </cofactor>
</comment>
<dbReference type="InterPro" id="IPR027443">
    <property type="entry name" value="IPNS-like_sf"/>
</dbReference>
<dbReference type="InterPro" id="IPR044861">
    <property type="entry name" value="IPNS-like_FE2OG_OXY"/>
</dbReference>
<dbReference type="Gene3D" id="2.60.120.330">
    <property type="entry name" value="B-lactam Antibiotic, Isopenicillin N Synthase, Chain"/>
    <property type="match status" value="1"/>
</dbReference>
<dbReference type="GO" id="GO:0051213">
    <property type="term" value="F:dioxygenase activity"/>
    <property type="evidence" value="ECO:0007669"/>
    <property type="project" value="UniProtKB-ARBA"/>
</dbReference>
<evidence type="ECO:0000256" key="6">
    <source>
        <dbReference type="RuleBase" id="RU003682"/>
    </source>
</evidence>
<dbReference type="GO" id="GO:0046872">
    <property type="term" value="F:metal ion binding"/>
    <property type="evidence" value="ECO:0007669"/>
    <property type="project" value="UniProtKB-KW"/>
</dbReference>
<dbReference type="EMBL" id="BTGU01002034">
    <property type="protein sequence ID" value="GMN33057.1"/>
    <property type="molecule type" value="Genomic_DNA"/>
</dbReference>
<dbReference type="PANTHER" id="PTHR10209">
    <property type="entry name" value="OXIDOREDUCTASE, 2OG-FE II OXYGENASE FAMILY PROTEIN"/>
    <property type="match status" value="1"/>
</dbReference>
<proteinExistence type="inferred from homology"/>
<evidence type="ECO:0000259" key="7">
    <source>
        <dbReference type="PROSITE" id="PS51471"/>
    </source>
</evidence>
<keyword evidence="12" id="KW-1185">Reference proteome</keyword>
<gene>
    <name evidence="8" type="ORF">TIFTF001_041813</name>
    <name evidence="9" type="ORF">TIFTF001_041816</name>
    <name evidence="10" type="ORF">TIFTF001_041827</name>
    <name evidence="11" type="ORF">TIFTF001_041830</name>
</gene>
<feature type="non-terminal residue" evidence="8">
    <location>
        <position position="1"/>
    </location>
</feature>
<dbReference type="EMBL" id="BTGU01002025">
    <property type="protein sequence ID" value="GMN32948.1"/>
    <property type="molecule type" value="Genomic_DNA"/>
</dbReference>
<evidence type="ECO:0000256" key="1">
    <source>
        <dbReference type="ARBA" id="ARBA00001962"/>
    </source>
</evidence>
<reference evidence="8" key="1">
    <citation type="submission" date="2023-07" db="EMBL/GenBank/DDBJ databases">
        <title>draft genome sequence of fig (Ficus carica).</title>
        <authorList>
            <person name="Takahashi T."/>
            <person name="Nishimura K."/>
        </authorList>
    </citation>
    <scope>NUCLEOTIDE SEQUENCE</scope>
</reference>
<dbReference type="PROSITE" id="PS51471">
    <property type="entry name" value="FE2OG_OXY"/>
    <property type="match status" value="1"/>
</dbReference>
<protein>
    <recommendedName>
        <fullName evidence="7">Fe2OG dioxygenase domain-containing protein</fullName>
    </recommendedName>
</protein>
<comment type="similarity">
    <text evidence="2 6">Belongs to the iron/ascorbate-dependent oxidoreductase family.</text>
</comment>
<keyword evidence="4 6" id="KW-0560">Oxidoreductase</keyword>
<dbReference type="SUPFAM" id="SSF51197">
    <property type="entry name" value="Clavaminate synthase-like"/>
    <property type="match status" value="1"/>
</dbReference>
<feature type="domain" description="Fe2OG dioxygenase" evidence="7">
    <location>
        <begin position="223"/>
        <end position="328"/>
    </location>
</feature>
<sequence length="328" mass="37162">MVTCTTNESPAISESKYDRLSEVKAFDETKAGVKGLVDSGITKIPRFFCNPSNDKINKFSTFLGETRSSSIPVIDLKGLAEDPVRRKEIVERVREASETWGFFQAINHGIPVSVMQEMENGVRRFFEQDTELKKEFYSRDVTRKVVYNSNHDLFSSPMATWKDSFFSYMAPNPPNPEELPEACRNEMILYSKEVMKLGVSLFELLSEALGLDSNHLKDIECAKGLAFIGHYYPPCPEPELTMGARKHSDNDFLTVLLQDHIGGLQVLRDDQWYDVPPFPGALVVNIGDLLQATYIKRQVQKRRTQSAGEPCRAKNIRGMLFQHQPSAI</sequence>
<evidence type="ECO:0000313" key="12">
    <source>
        <dbReference type="Proteomes" id="UP001187192"/>
    </source>
</evidence>
<dbReference type="InterPro" id="IPR005123">
    <property type="entry name" value="Oxoglu/Fe-dep_dioxygenase_dom"/>
</dbReference>
<accession>A0AA87ZHM7</accession>
<dbReference type="EMBL" id="BTGU01002024">
    <property type="protein sequence ID" value="GMN32930.1"/>
    <property type="molecule type" value="Genomic_DNA"/>
</dbReference>
<keyword evidence="5 6" id="KW-0408">Iron</keyword>
<evidence type="ECO:0000256" key="3">
    <source>
        <dbReference type="ARBA" id="ARBA00022723"/>
    </source>
</evidence>
<evidence type="ECO:0000256" key="4">
    <source>
        <dbReference type="ARBA" id="ARBA00023002"/>
    </source>
</evidence>
<evidence type="ECO:0000256" key="2">
    <source>
        <dbReference type="ARBA" id="ARBA00008056"/>
    </source>
</evidence>
<dbReference type="Proteomes" id="UP001187192">
    <property type="component" value="Unassembled WGS sequence"/>
</dbReference>
<dbReference type="PANTHER" id="PTHR10209:SF859">
    <property type="entry name" value="OS03G0690500 PROTEIN"/>
    <property type="match status" value="1"/>
</dbReference>
<dbReference type="Pfam" id="PF14226">
    <property type="entry name" value="DIOX_N"/>
    <property type="match status" value="1"/>
</dbReference>